<dbReference type="InterPro" id="IPR006001">
    <property type="entry name" value="Therm_gnt_kin"/>
</dbReference>
<dbReference type="InterPro" id="IPR027417">
    <property type="entry name" value="P-loop_NTPase"/>
</dbReference>
<keyword evidence="5 9" id="KW-0547">Nucleotide-binding</keyword>
<keyword evidence="4 9" id="KW-0808">Transferase</keyword>
<evidence type="ECO:0000256" key="6">
    <source>
        <dbReference type="ARBA" id="ARBA00022777"/>
    </source>
</evidence>
<comment type="pathway">
    <text evidence="1">Carbohydrate acid metabolism.</text>
</comment>
<evidence type="ECO:0000256" key="9">
    <source>
        <dbReference type="RuleBase" id="RU363066"/>
    </source>
</evidence>
<dbReference type="Pfam" id="PF13671">
    <property type="entry name" value="AAA_33"/>
    <property type="match status" value="1"/>
</dbReference>
<comment type="similarity">
    <text evidence="2 9">Belongs to the gluconokinase GntK/GntV family.</text>
</comment>
<evidence type="ECO:0000313" key="10">
    <source>
        <dbReference type="EMBL" id="WEK14766.1"/>
    </source>
</evidence>
<dbReference type="PANTHER" id="PTHR43442">
    <property type="entry name" value="GLUCONOKINASE-RELATED"/>
    <property type="match status" value="1"/>
</dbReference>
<dbReference type="GO" id="GO:0005524">
    <property type="term" value="F:ATP binding"/>
    <property type="evidence" value="ECO:0007669"/>
    <property type="project" value="UniProtKB-KW"/>
</dbReference>
<dbReference type="CDD" id="cd02021">
    <property type="entry name" value="GntK"/>
    <property type="match status" value="1"/>
</dbReference>
<evidence type="ECO:0000256" key="4">
    <source>
        <dbReference type="ARBA" id="ARBA00022679"/>
    </source>
</evidence>
<name>A0AAJ6B6H0_9MICO</name>
<keyword evidence="7 9" id="KW-0067">ATP-binding</keyword>
<keyword evidence="6 9" id="KW-0418">Kinase</keyword>
<proteinExistence type="inferred from homology"/>
<dbReference type="SUPFAM" id="SSF52540">
    <property type="entry name" value="P-loop containing nucleoside triphosphate hydrolases"/>
    <property type="match status" value="1"/>
</dbReference>
<comment type="catalytic activity">
    <reaction evidence="8 9">
        <text>D-gluconate + ATP = 6-phospho-D-gluconate + ADP + H(+)</text>
        <dbReference type="Rhea" id="RHEA:19433"/>
        <dbReference type="ChEBI" id="CHEBI:15378"/>
        <dbReference type="ChEBI" id="CHEBI:18391"/>
        <dbReference type="ChEBI" id="CHEBI:30616"/>
        <dbReference type="ChEBI" id="CHEBI:58759"/>
        <dbReference type="ChEBI" id="CHEBI:456216"/>
        <dbReference type="EC" id="2.7.1.12"/>
    </reaction>
</comment>
<gene>
    <name evidence="10" type="ORF">P0Y48_06130</name>
</gene>
<evidence type="ECO:0000256" key="8">
    <source>
        <dbReference type="ARBA" id="ARBA00048090"/>
    </source>
</evidence>
<evidence type="ECO:0000256" key="2">
    <source>
        <dbReference type="ARBA" id="ARBA00008420"/>
    </source>
</evidence>
<dbReference type="Gene3D" id="3.40.50.300">
    <property type="entry name" value="P-loop containing nucleotide triphosphate hydrolases"/>
    <property type="match status" value="1"/>
</dbReference>
<dbReference type="GO" id="GO:0005737">
    <property type="term" value="C:cytoplasm"/>
    <property type="evidence" value="ECO:0007669"/>
    <property type="project" value="TreeGrafter"/>
</dbReference>
<reference evidence="10" key="1">
    <citation type="submission" date="2023-03" db="EMBL/GenBank/DDBJ databases">
        <title>Andean soil-derived lignocellulolytic bacterial consortium as a source of novel taxa and putative plastic-active enzymes.</title>
        <authorList>
            <person name="Diaz-Garcia L."/>
            <person name="Chuvochina M."/>
            <person name="Feuerriegel G."/>
            <person name="Bunk B."/>
            <person name="Sproer C."/>
            <person name="Streit W.R."/>
            <person name="Rodriguez L.M."/>
            <person name="Overmann J."/>
            <person name="Jimenez D.J."/>
        </authorList>
    </citation>
    <scope>NUCLEOTIDE SEQUENCE</scope>
    <source>
        <strain evidence="10">MAG 4610</strain>
    </source>
</reference>
<evidence type="ECO:0000256" key="3">
    <source>
        <dbReference type="ARBA" id="ARBA00012054"/>
    </source>
</evidence>
<evidence type="ECO:0000256" key="5">
    <source>
        <dbReference type="ARBA" id="ARBA00022741"/>
    </source>
</evidence>
<evidence type="ECO:0000313" key="11">
    <source>
        <dbReference type="Proteomes" id="UP001213972"/>
    </source>
</evidence>
<dbReference type="EC" id="2.7.1.12" evidence="3 9"/>
<dbReference type="GO" id="GO:0046316">
    <property type="term" value="F:gluconokinase activity"/>
    <property type="evidence" value="ECO:0007669"/>
    <property type="project" value="UniProtKB-EC"/>
</dbReference>
<evidence type="ECO:0000256" key="7">
    <source>
        <dbReference type="ARBA" id="ARBA00022840"/>
    </source>
</evidence>
<protein>
    <recommendedName>
        <fullName evidence="3 9">Gluconokinase</fullName>
        <ecNumber evidence="3 9">2.7.1.12</ecNumber>
    </recommendedName>
</protein>
<dbReference type="NCBIfam" id="TIGR01313">
    <property type="entry name" value="therm_gnt_kin"/>
    <property type="match status" value="1"/>
</dbReference>
<dbReference type="Proteomes" id="UP001213972">
    <property type="component" value="Chromosome"/>
</dbReference>
<dbReference type="AlphaFoldDB" id="A0AAJ6B6H0"/>
<organism evidence="10 11">
    <name type="scientific">Candidatus Microbacterium phytovorans</name>
    <dbReference type="NCBI Taxonomy" id="3121374"/>
    <lineage>
        <taxon>Bacteria</taxon>
        <taxon>Bacillati</taxon>
        <taxon>Actinomycetota</taxon>
        <taxon>Actinomycetes</taxon>
        <taxon>Micrococcales</taxon>
        <taxon>Microbacteriaceae</taxon>
        <taxon>Microbacterium</taxon>
    </lineage>
</organism>
<dbReference type="GO" id="GO:0005975">
    <property type="term" value="P:carbohydrate metabolic process"/>
    <property type="evidence" value="ECO:0007669"/>
    <property type="project" value="InterPro"/>
</dbReference>
<accession>A0AAJ6B6H0</accession>
<evidence type="ECO:0000256" key="1">
    <source>
        <dbReference type="ARBA" id="ARBA00004761"/>
    </source>
</evidence>
<dbReference type="EMBL" id="CP119321">
    <property type="protein sequence ID" value="WEK14766.1"/>
    <property type="molecule type" value="Genomic_DNA"/>
</dbReference>
<dbReference type="PANTHER" id="PTHR43442:SF3">
    <property type="entry name" value="GLUCONOKINASE-RELATED"/>
    <property type="match status" value="1"/>
</dbReference>
<sequence length="175" mass="18771">MPPPAAQDGAVVSRIVVMGPSGSGKSLVGAALAARLRSHFIDGDDLHPRVNVAKMAAGTPLTDDDRAPWLDAVAHALVHQAPVVVACSALRRSYRDRIRASCADAWFVELVVPQTELRERMSRRDHFMPASLLDSQLATLEPLATDEAGIRVANDAHLESVVARIAGVRDAQSLR</sequence>